<feature type="region of interest" description="Disordered" evidence="1">
    <location>
        <begin position="1"/>
        <end position="126"/>
    </location>
</feature>
<evidence type="ECO:0000313" key="2">
    <source>
        <dbReference type="EMBL" id="KPJ11306.1"/>
    </source>
</evidence>
<feature type="compositionally biased region" description="Polar residues" evidence="1">
    <location>
        <begin position="116"/>
        <end position="126"/>
    </location>
</feature>
<accession>A0A194R615</accession>
<keyword evidence="3" id="KW-1185">Reference proteome</keyword>
<proteinExistence type="predicted"/>
<dbReference type="EMBL" id="KQ460883">
    <property type="protein sequence ID" value="KPJ11306.1"/>
    <property type="molecule type" value="Genomic_DNA"/>
</dbReference>
<organism evidence="2 3">
    <name type="scientific">Papilio machaon</name>
    <name type="common">Old World swallowtail butterfly</name>
    <dbReference type="NCBI Taxonomy" id="76193"/>
    <lineage>
        <taxon>Eukaryota</taxon>
        <taxon>Metazoa</taxon>
        <taxon>Ecdysozoa</taxon>
        <taxon>Arthropoda</taxon>
        <taxon>Hexapoda</taxon>
        <taxon>Insecta</taxon>
        <taxon>Pterygota</taxon>
        <taxon>Neoptera</taxon>
        <taxon>Endopterygota</taxon>
        <taxon>Lepidoptera</taxon>
        <taxon>Glossata</taxon>
        <taxon>Ditrysia</taxon>
        <taxon>Papilionoidea</taxon>
        <taxon>Papilionidae</taxon>
        <taxon>Papilioninae</taxon>
        <taxon>Papilio</taxon>
    </lineage>
</organism>
<reference evidence="2 3" key="1">
    <citation type="journal article" date="2015" name="Nat. Commun.">
        <title>Outbred genome sequencing and CRISPR/Cas9 gene editing in butterflies.</title>
        <authorList>
            <person name="Li X."/>
            <person name="Fan D."/>
            <person name="Zhang W."/>
            <person name="Liu G."/>
            <person name="Zhang L."/>
            <person name="Zhao L."/>
            <person name="Fang X."/>
            <person name="Chen L."/>
            <person name="Dong Y."/>
            <person name="Chen Y."/>
            <person name="Ding Y."/>
            <person name="Zhao R."/>
            <person name="Feng M."/>
            <person name="Zhu Y."/>
            <person name="Feng Y."/>
            <person name="Jiang X."/>
            <person name="Zhu D."/>
            <person name="Xiang H."/>
            <person name="Feng X."/>
            <person name="Li S."/>
            <person name="Wang J."/>
            <person name="Zhang G."/>
            <person name="Kronforst M.R."/>
            <person name="Wang W."/>
        </authorList>
    </citation>
    <scope>NUCLEOTIDE SEQUENCE [LARGE SCALE GENOMIC DNA]</scope>
    <source>
        <strain evidence="2">Ya'a_city_454_Pm</strain>
        <tissue evidence="2">Whole body</tissue>
    </source>
</reference>
<gene>
    <name evidence="2" type="ORF">RR48_14945</name>
</gene>
<sequence length="126" mass="13664">MTKVSLIREPHRSTKGCRRVSSSEAAPARPPAPSCALLRPPAPSCARPEREGRAAGPAGVRGWAGEVAELRHRPGLTRASRLTLATRTNDRRPRTSTPTPELATPRPQPDRMQCALSATDQITRNQ</sequence>
<dbReference type="Proteomes" id="UP000053240">
    <property type="component" value="Unassembled WGS sequence"/>
</dbReference>
<evidence type="ECO:0000313" key="3">
    <source>
        <dbReference type="Proteomes" id="UP000053240"/>
    </source>
</evidence>
<protein>
    <submittedName>
        <fullName evidence="2">Uncharacterized protein</fullName>
    </submittedName>
</protein>
<dbReference type="AlphaFoldDB" id="A0A194R615"/>
<dbReference type="InParanoid" id="A0A194R615"/>
<name>A0A194R615_PAPMA</name>
<feature type="compositionally biased region" description="Low complexity" evidence="1">
    <location>
        <begin position="76"/>
        <end position="87"/>
    </location>
</feature>
<feature type="compositionally biased region" description="Basic and acidic residues" evidence="1">
    <location>
        <begin position="1"/>
        <end position="12"/>
    </location>
</feature>
<evidence type="ECO:0000256" key="1">
    <source>
        <dbReference type="SAM" id="MobiDB-lite"/>
    </source>
</evidence>